<dbReference type="AlphaFoldDB" id="A0A915YY45"/>
<evidence type="ECO:0000313" key="3">
    <source>
        <dbReference type="Proteomes" id="UP000684084"/>
    </source>
</evidence>
<gene>
    <name evidence="2" type="ORF">CHRIB12_LOCUS4931</name>
</gene>
<sequence length="68" mass="7886">MVSSKYLLKTFPFFDDIKNSLHVSHVTIVTIVMSKVNLPLFLKKNVKLTSFTYKQTILTEMLLQDYSS</sequence>
<accession>A0A915YY45</accession>
<dbReference type="Proteomes" id="UP000684084">
    <property type="component" value="Unassembled WGS sequence"/>
</dbReference>
<keyword evidence="1" id="KW-0472">Membrane</keyword>
<proteinExistence type="predicted"/>
<feature type="transmembrane region" description="Helical" evidence="1">
    <location>
        <begin position="20"/>
        <end position="42"/>
    </location>
</feature>
<comment type="caution">
    <text evidence="2">The sequence shown here is derived from an EMBL/GenBank/DDBJ whole genome shotgun (WGS) entry which is preliminary data.</text>
</comment>
<organism evidence="2 3">
    <name type="scientific">Rhizophagus irregularis</name>
    <dbReference type="NCBI Taxonomy" id="588596"/>
    <lineage>
        <taxon>Eukaryota</taxon>
        <taxon>Fungi</taxon>
        <taxon>Fungi incertae sedis</taxon>
        <taxon>Mucoromycota</taxon>
        <taxon>Glomeromycotina</taxon>
        <taxon>Glomeromycetes</taxon>
        <taxon>Glomerales</taxon>
        <taxon>Glomeraceae</taxon>
        <taxon>Rhizophagus</taxon>
    </lineage>
</organism>
<protein>
    <submittedName>
        <fullName evidence="2">Uncharacterized protein</fullName>
    </submittedName>
</protein>
<keyword evidence="1" id="KW-1133">Transmembrane helix</keyword>
<keyword evidence="1" id="KW-0812">Transmembrane</keyword>
<name>A0A915YY45_9GLOM</name>
<evidence type="ECO:0000313" key="2">
    <source>
        <dbReference type="EMBL" id="CAB5350262.1"/>
    </source>
</evidence>
<reference evidence="2" key="1">
    <citation type="submission" date="2020-05" db="EMBL/GenBank/DDBJ databases">
        <authorList>
            <person name="Rincon C."/>
            <person name="Sanders R I."/>
            <person name="Robbins C."/>
            <person name="Chaturvedi A."/>
        </authorList>
    </citation>
    <scope>NUCLEOTIDE SEQUENCE</scope>
    <source>
        <strain evidence="2">CHB12</strain>
    </source>
</reference>
<evidence type="ECO:0000256" key="1">
    <source>
        <dbReference type="SAM" id="Phobius"/>
    </source>
</evidence>
<dbReference type="EMBL" id="CAGKOT010000007">
    <property type="protein sequence ID" value="CAB5350262.1"/>
    <property type="molecule type" value="Genomic_DNA"/>
</dbReference>